<feature type="transmembrane region" description="Helical" evidence="6">
    <location>
        <begin position="49"/>
        <end position="67"/>
    </location>
</feature>
<dbReference type="InterPro" id="IPR000791">
    <property type="entry name" value="Gpr1/Fun34/SatP-like"/>
</dbReference>
<feature type="transmembrane region" description="Helical" evidence="6">
    <location>
        <begin position="107"/>
        <end position="128"/>
    </location>
</feature>
<evidence type="ECO:0000256" key="5">
    <source>
        <dbReference type="ARBA" id="ARBA00023136"/>
    </source>
</evidence>
<feature type="transmembrane region" description="Helical" evidence="6">
    <location>
        <begin position="74"/>
        <end position="95"/>
    </location>
</feature>
<dbReference type="Pfam" id="PF01184">
    <property type="entry name" value="Gpr1_Fun34_YaaH"/>
    <property type="match status" value="1"/>
</dbReference>
<dbReference type="PATRIC" id="fig|1073377.4.peg.1508"/>
<evidence type="ECO:0000256" key="3">
    <source>
        <dbReference type="ARBA" id="ARBA00022692"/>
    </source>
</evidence>
<dbReference type="HOGENOM" id="CLU_051062_3_0_6"/>
<proteinExistence type="inferred from homology"/>
<accession>K1J9I7</accession>
<dbReference type="InterPro" id="IPR047622">
    <property type="entry name" value="GPR1_FUN34_YAAH"/>
</dbReference>
<evidence type="ECO:0000313" key="7">
    <source>
        <dbReference type="EMBL" id="EKB28235.1"/>
    </source>
</evidence>
<evidence type="ECO:0008006" key="9">
    <source>
        <dbReference type="Google" id="ProtNLM"/>
    </source>
</evidence>
<evidence type="ECO:0000256" key="2">
    <source>
        <dbReference type="ARBA" id="ARBA00005587"/>
    </source>
</evidence>
<evidence type="ECO:0000256" key="1">
    <source>
        <dbReference type="ARBA" id="ARBA00004141"/>
    </source>
</evidence>
<feature type="transmembrane region" description="Helical" evidence="6">
    <location>
        <begin position="166"/>
        <end position="183"/>
    </location>
</feature>
<dbReference type="Proteomes" id="UP000005149">
    <property type="component" value="Unassembled WGS sequence"/>
</dbReference>
<name>K1J9I7_9GAMM</name>
<keyword evidence="8" id="KW-1185">Reference proteome</keyword>
<dbReference type="PANTHER" id="PTHR30178:SF3">
    <property type="entry name" value="SUCCINATE-ACETATE_PROTON SYMPORTER SATP"/>
    <property type="match status" value="1"/>
</dbReference>
<keyword evidence="5 6" id="KW-0472">Membrane</keyword>
<feature type="transmembrane region" description="Helical" evidence="6">
    <location>
        <begin position="195"/>
        <end position="216"/>
    </location>
</feature>
<protein>
    <recommendedName>
        <fullName evidence="9">Acetate uptake transporter</fullName>
    </recommendedName>
</protein>
<evidence type="ECO:0000256" key="6">
    <source>
        <dbReference type="SAM" id="Phobius"/>
    </source>
</evidence>
<dbReference type="NCBIfam" id="NF038013">
    <property type="entry name" value="AceTr_1"/>
    <property type="match status" value="1"/>
</dbReference>
<dbReference type="GO" id="GO:0005886">
    <property type="term" value="C:plasma membrane"/>
    <property type="evidence" value="ECO:0007669"/>
    <property type="project" value="TreeGrafter"/>
</dbReference>
<dbReference type="PANTHER" id="PTHR30178">
    <property type="entry name" value="INNER MEMBRANE PROTEIN YAAH"/>
    <property type="match status" value="1"/>
</dbReference>
<feature type="transmembrane region" description="Helical" evidence="6">
    <location>
        <begin position="140"/>
        <end position="160"/>
    </location>
</feature>
<evidence type="ECO:0000256" key="4">
    <source>
        <dbReference type="ARBA" id="ARBA00022989"/>
    </source>
</evidence>
<organism evidence="7 8">
    <name type="scientific">Aeromonas dhakensis</name>
    <dbReference type="NCBI Taxonomy" id="196024"/>
    <lineage>
        <taxon>Bacteria</taxon>
        <taxon>Pseudomonadati</taxon>
        <taxon>Pseudomonadota</taxon>
        <taxon>Gammaproteobacteria</taxon>
        <taxon>Aeromonadales</taxon>
        <taxon>Aeromonadaceae</taxon>
        <taxon>Aeromonas</taxon>
    </lineage>
</organism>
<dbReference type="AlphaFoldDB" id="K1J9I7"/>
<comment type="subcellular location">
    <subcellularLocation>
        <location evidence="1">Membrane</location>
        <topology evidence="1">Multi-pass membrane protein</topology>
    </subcellularLocation>
</comment>
<dbReference type="GO" id="GO:0015360">
    <property type="term" value="F:acetate:proton symporter activity"/>
    <property type="evidence" value="ECO:0007669"/>
    <property type="project" value="TreeGrafter"/>
</dbReference>
<sequence>MVSRVKNSVIFLLFRPFHLLPEAKSLPKIARLLSTPTSIFGERHVSEKLANPAPLGLMGFGMTTILLNIHNAGFFPISAMILAMGLCYGGLAQIIAGIMEYKRGNTFGVTAFISYGTFWWSLVFLLVMPTMGLAEATPHAYMGWYLLMWGMFTLFMLIGTVNYPRVKQFVFASLTVLFFLLAARDFTGSTLIGTIAGFEGIICGASAIYLAMATVLNEQFGRTVLPIGDHKKAAAVQLKAAA</sequence>
<dbReference type="PROSITE" id="PS01114">
    <property type="entry name" value="GPR1_FUN34_YAAH"/>
    <property type="match status" value="1"/>
</dbReference>
<gene>
    <name evidence="7" type="ORF">HMPREF1171_01469</name>
</gene>
<comment type="similarity">
    <text evidence="2">Belongs to the acetate uptake transporter (AceTr) (TC 2.A.96) family.</text>
</comment>
<keyword evidence="4 6" id="KW-1133">Transmembrane helix</keyword>
<reference evidence="7 8" key="1">
    <citation type="submission" date="2012-06" db="EMBL/GenBank/DDBJ databases">
        <title>The Genome Sequence of Aeromonas hydrophila SSU.</title>
        <authorList>
            <consortium name="The Broad Institute Genome Sequencing Platform"/>
            <person name="Earl A."/>
            <person name="Ward D."/>
            <person name="Feldgarden M."/>
            <person name="Gevers D."/>
            <person name="Chopra A."/>
            <person name="Walker B."/>
            <person name="Young S.K."/>
            <person name="Zeng Q."/>
            <person name="Gargeya S."/>
            <person name="Fitzgerald M."/>
            <person name="Haas B."/>
            <person name="Abouelleil A."/>
            <person name="Alvarado L."/>
            <person name="Arachchi H.M."/>
            <person name="Berlin A.M."/>
            <person name="Chapman S.B."/>
            <person name="Goldberg J."/>
            <person name="Griggs A."/>
            <person name="Gujja S."/>
            <person name="Hansen M."/>
            <person name="Howarth C."/>
            <person name="Imamovic A."/>
            <person name="Larimer J."/>
            <person name="McCowan C."/>
            <person name="Montmayeur A."/>
            <person name="Murphy C."/>
            <person name="Neiman D."/>
            <person name="Pearson M."/>
            <person name="Priest M."/>
            <person name="Roberts A."/>
            <person name="Saif S."/>
            <person name="Shea T."/>
            <person name="Sisk P."/>
            <person name="Sykes S."/>
            <person name="Wortman J."/>
            <person name="Nusbaum C."/>
            <person name="Birren B."/>
        </authorList>
    </citation>
    <scope>NUCLEOTIDE SEQUENCE [LARGE SCALE GENOMIC DNA]</scope>
    <source>
        <strain evidence="7 8">SSU</strain>
    </source>
</reference>
<dbReference type="InterPro" id="IPR047623">
    <property type="entry name" value="SatP"/>
</dbReference>
<comment type="caution">
    <text evidence="7">The sequence shown here is derived from an EMBL/GenBank/DDBJ whole genome shotgun (WGS) entry which is preliminary data.</text>
</comment>
<evidence type="ECO:0000313" key="8">
    <source>
        <dbReference type="Proteomes" id="UP000005149"/>
    </source>
</evidence>
<dbReference type="EMBL" id="AGWR01000014">
    <property type="protein sequence ID" value="EKB28235.1"/>
    <property type="molecule type" value="Genomic_DNA"/>
</dbReference>
<dbReference type="GO" id="GO:0071422">
    <property type="term" value="P:succinate transmembrane transport"/>
    <property type="evidence" value="ECO:0007669"/>
    <property type="project" value="TreeGrafter"/>
</dbReference>
<keyword evidence="3 6" id="KW-0812">Transmembrane</keyword>